<evidence type="ECO:0000313" key="2">
    <source>
        <dbReference type="EMBL" id="MBW4769568.1"/>
    </source>
</evidence>
<feature type="transmembrane region" description="Helical" evidence="1">
    <location>
        <begin position="67"/>
        <end position="91"/>
    </location>
</feature>
<feature type="transmembrane region" description="Helical" evidence="1">
    <location>
        <begin position="12"/>
        <end position="30"/>
    </location>
</feature>
<sequence>MMKKFMPYRWIAYIIGWYAFQFFPVYFRMTHLDEEFITFLFCVSAVVIAIFSYEFSLEKGKGKGVSIFILCMIIDALVAFCTFIFLLGMSWHN</sequence>
<keyword evidence="1" id="KW-0812">Transmembrane</keyword>
<proteinExistence type="predicted"/>
<reference evidence="2 3" key="1">
    <citation type="submission" date="2021-07" db="EMBL/GenBank/DDBJ databases">
        <title>Genomic diversity and antimicrobial resistance of Prevotella spp. isolated from chronic lung disease airways.</title>
        <authorList>
            <person name="Webb K.A."/>
            <person name="Olagoke O.S."/>
            <person name="Baird T."/>
            <person name="Neill J."/>
            <person name="Pham A."/>
            <person name="Wells T.J."/>
            <person name="Ramsay K.A."/>
            <person name="Bell S.C."/>
            <person name="Sarovich D.S."/>
            <person name="Price E.P."/>
        </authorList>
    </citation>
    <scope>NUCLEOTIDE SEQUENCE [LARGE SCALE GENOMIC DNA]</scope>
    <source>
        <strain evidence="2 3">SCHI0011.S.12</strain>
    </source>
</reference>
<keyword evidence="1" id="KW-1133">Transmembrane helix</keyword>
<protein>
    <submittedName>
        <fullName evidence="2">NRAMP family Mn2+/Fe2+ transporter</fullName>
    </submittedName>
</protein>
<comment type="caution">
    <text evidence="2">The sequence shown here is derived from an EMBL/GenBank/DDBJ whole genome shotgun (WGS) entry which is preliminary data.</text>
</comment>
<keyword evidence="3" id="KW-1185">Reference proteome</keyword>
<keyword evidence="1" id="KW-0472">Membrane</keyword>
<dbReference type="RefSeq" id="WP_219481484.1">
    <property type="nucleotide sequence ID" value="NZ_JAHXCT010000004.1"/>
</dbReference>
<evidence type="ECO:0000256" key="1">
    <source>
        <dbReference type="SAM" id="Phobius"/>
    </source>
</evidence>
<feature type="transmembrane region" description="Helical" evidence="1">
    <location>
        <begin position="36"/>
        <end position="55"/>
    </location>
</feature>
<accession>A0ABS6YDC7</accession>
<organism evidence="2 3">
    <name type="scientific">Hoylesella nanceiensis</name>
    <dbReference type="NCBI Taxonomy" id="425941"/>
    <lineage>
        <taxon>Bacteria</taxon>
        <taxon>Pseudomonadati</taxon>
        <taxon>Bacteroidota</taxon>
        <taxon>Bacteroidia</taxon>
        <taxon>Bacteroidales</taxon>
        <taxon>Prevotellaceae</taxon>
        <taxon>Hoylesella</taxon>
    </lineage>
</organism>
<dbReference type="Proteomes" id="UP000788426">
    <property type="component" value="Unassembled WGS sequence"/>
</dbReference>
<dbReference type="EMBL" id="JAHXCT010000004">
    <property type="protein sequence ID" value="MBW4769568.1"/>
    <property type="molecule type" value="Genomic_DNA"/>
</dbReference>
<evidence type="ECO:0000313" key="3">
    <source>
        <dbReference type="Proteomes" id="UP000788426"/>
    </source>
</evidence>
<gene>
    <name evidence="2" type="ORF">KZO38_07305</name>
</gene>
<name>A0ABS6YDC7_9BACT</name>